<proteinExistence type="predicted"/>
<gene>
    <name evidence="1" type="ORF">QFC20_001342</name>
</gene>
<keyword evidence="2" id="KW-1185">Reference proteome</keyword>
<sequence>MALITPLGLGSLCLAQPISSVTARSFGEGQYESFYIDVNDMPDYIKAVAIPSEKGKCNLFIQYLDISGHLFTDLGPQDKAGGGTDTAGYGVAYAFPACNQVSPPAPQTDDDAAKRLKVRDVDFRYGKNFLVLEDLVPSTEGGPYVQGTKISRYQVRDDKKGIPVYPRELVKAPEKEVLTGEYK</sequence>
<name>A0ACC2WTH0_9TREE</name>
<organism evidence="1 2">
    <name type="scientific">Naganishia adeliensis</name>
    <dbReference type="NCBI Taxonomy" id="92952"/>
    <lineage>
        <taxon>Eukaryota</taxon>
        <taxon>Fungi</taxon>
        <taxon>Dikarya</taxon>
        <taxon>Basidiomycota</taxon>
        <taxon>Agaricomycotina</taxon>
        <taxon>Tremellomycetes</taxon>
        <taxon>Filobasidiales</taxon>
        <taxon>Filobasidiaceae</taxon>
        <taxon>Naganishia</taxon>
    </lineage>
</organism>
<protein>
    <submittedName>
        <fullName evidence="1">Uncharacterized protein</fullName>
    </submittedName>
</protein>
<accession>A0ACC2WTH0</accession>
<evidence type="ECO:0000313" key="1">
    <source>
        <dbReference type="EMBL" id="KAJ9114469.1"/>
    </source>
</evidence>
<dbReference type="EMBL" id="JASBWS010000008">
    <property type="protein sequence ID" value="KAJ9114469.1"/>
    <property type="molecule type" value="Genomic_DNA"/>
</dbReference>
<evidence type="ECO:0000313" key="2">
    <source>
        <dbReference type="Proteomes" id="UP001230649"/>
    </source>
</evidence>
<reference evidence="1" key="1">
    <citation type="submission" date="2023-04" db="EMBL/GenBank/DDBJ databases">
        <title>Draft Genome sequencing of Naganishia species isolated from polar environments using Oxford Nanopore Technology.</title>
        <authorList>
            <person name="Leo P."/>
            <person name="Venkateswaran K."/>
        </authorList>
    </citation>
    <scope>NUCLEOTIDE SEQUENCE</scope>
    <source>
        <strain evidence="1">MNA-CCFEE 5262</strain>
    </source>
</reference>
<comment type="caution">
    <text evidence="1">The sequence shown here is derived from an EMBL/GenBank/DDBJ whole genome shotgun (WGS) entry which is preliminary data.</text>
</comment>
<dbReference type="Proteomes" id="UP001230649">
    <property type="component" value="Unassembled WGS sequence"/>
</dbReference>